<feature type="region of interest" description="Disordered" evidence="1">
    <location>
        <begin position="1"/>
        <end position="32"/>
    </location>
</feature>
<feature type="region of interest" description="Disordered" evidence="1">
    <location>
        <begin position="145"/>
        <end position="244"/>
    </location>
</feature>
<proteinExistence type="predicted"/>
<evidence type="ECO:0000313" key="3">
    <source>
        <dbReference type="Proteomes" id="UP000070544"/>
    </source>
</evidence>
<name>A0A139A9W6_GONPJ</name>
<reference evidence="2 3" key="1">
    <citation type="journal article" date="2015" name="Genome Biol. Evol.">
        <title>Phylogenomic analyses indicate that early fungi evolved digesting cell walls of algal ancestors of land plants.</title>
        <authorList>
            <person name="Chang Y."/>
            <person name="Wang S."/>
            <person name="Sekimoto S."/>
            <person name="Aerts A.L."/>
            <person name="Choi C."/>
            <person name="Clum A."/>
            <person name="LaButti K.M."/>
            <person name="Lindquist E.A."/>
            <person name="Yee Ngan C."/>
            <person name="Ohm R.A."/>
            <person name="Salamov A.A."/>
            <person name="Grigoriev I.V."/>
            <person name="Spatafora J.W."/>
            <person name="Berbee M.L."/>
        </authorList>
    </citation>
    <scope>NUCLEOTIDE SEQUENCE [LARGE SCALE GENOMIC DNA]</scope>
    <source>
        <strain evidence="2 3">JEL478</strain>
    </source>
</reference>
<feature type="compositionally biased region" description="Polar residues" evidence="1">
    <location>
        <begin position="11"/>
        <end position="24"/>
    </location>
</feature>
<gene>
    <name evidence="2" type="ORF">M427DRAFT_365712</name>
</gene>
<protein>
    <submittedName>
        <fullName evidence="2">Uncharacterized protein</fullName>
    </submittedName>
</protein>
<feature type="compositionally biased region" description="Low complexity" evidence="1">
    <location>
        <begin position="215"/>
        <end position="244"/>
    </location>
</feature>
<sequence>MQQHRGHWGNGSAQGTQGQATPLTPAQLPQPVNPHQQIELGQQQMWHQQLVNQQTSTLVLPPQQVHHMAAMPFSVLQQQQFPQHQYPVQSQYIQQVPLSAPFGSNHLLQQHQLMPNRLHIQQNMGLVSAPPTTQRHATANGATAGVIAGSDGQHHPRPIAPASAPSKRSSTKNKPPTPTLPSSTSSGIKNPTQHPDAPPPSNSAQPILKPPKVSPNPGTGRATAGPAPAISGSTDANTTFTSTGTTAPATIRAAVQSSPFVAGTRAVHPLLPPLQSLLPPVDLPFRFASSDQIRLREAERYLAAYSAPEDGRARAVKDAVAIVDGTWM</sequence>
<evidence type="ECO:0000313" key="2">
    <source>
        <dbReference type="EMBL" id="KXS13642.1"/>
    </source>
</evidence>
<accession>A0A139A9W6</accession>
<feature type="compositionally biased region" description="Low complexity" evidence="1">
    <location>
        <begin position="165"/>
        <end position="186"/>
    </location>
</feature>
<keyword evidence="3" id="KW-1185">Reference proteome</keyword>
<organism evidence="2 3">
    <name type="scientific">Gonapodya prolifera (strain JEL478)</name>
    <name type="common">Monoblepharis prolifera</name>
    <dbReference type="NCBI Taxonomy" id="1344416"/>
    <lineage>
        <taxon>Eukaryota</taxon>
        <taxon>Fungi</taxon>
        <taxon>Fungi incertae sedis</taxon>
        <taxon>Chytridiomycota</taxon>
        <taxon>Chytridiomycota incertae sedis</taxon>
        <taxon>Monoblepharidomycetes</taxon>
        <taxon>Monoblepharidales</taxon>
        <taxon>Gonapodyaceae</taxon>
        <taxon>Gonapodya</taxon>
    </lineage>
</organism>
<dbReference type="Proteomes" id="UP000070544">
    <property type="component" value="Unassembled WGS sequence"/>
</dbReference>
<evidence type="ECO:0000256" key="1">
    <source>
        <dbReference type="SAM" id="MobiDB-lite"/>
    </source>
</evidence>
<dbReference type="EMBL" id="KQ965776">
    <property type="protein sequence ID" value="KXS13642.1"/>
    <property type="molecule type" value="Genomic_DNA"/>
</dbReference>
<dbReference type="AlphaFoldDB" id="A0A139A9W6"/>